<protein>
    <submittedName>
        <fullName evidence="1">Uncharacterized protein</fullName>
    </submittedName>
</protein>
<dbReference type="KEGG" id="ares:IWH25_14900"/>
<dbReference type="Proteomes" id="UP000663444">
    <property type="component" value="Chromosome"/>
</dbReference>
<name>A0A974SSI5_9RHOO</name>
<gene>
    <name evidence="1" type="ORF">IWH25_14900</name>
</gene>
<evidence type="ECO:0000313" key="1">
    <source>
        <dbReference type="EMBL" id="QRJ65761.1"/>
    </source>
</evidence>
<dbReference type="AlphaFoldDB" id="A0A974SSI5"/>
<keyword evidence="2" id="KW-1185">Reference proteome</keyword>
<organism evidence="1 2">
    <name type="scientific">Azospira restricta</name>
    <dbReference type="NCBI Taxonomy" id="404405"/>
    <lineage>
        <taxon>Bacteria</taxon>
        <taxon>Pseudomonadati</taxon>
        <taxon>Pseudomonadota</taxon>
        <taxon>Betaproteobacteria</taxon>
        <taxon>Rhodocyclales</taxon>
        <taxon>Rhodocyclaceae</taxon>
        <taxon>Azospira</taxon>
    </lineage>
</organism>
<sequence>MSNPEDPALPVWRSDAGAAVSCTEKVKVLNENFRELEQMLRDAIEDGVLMGCSEAQLRAEFHALVEAVRIDVRP</sequence>
<dbReference type="EMBL" id="CP064781">
    <property type="protein sequence ID" value="QRJ65761.1"/>
    <property type="molecule type" value="Genomic_DNA"/>
</dbReference>
<reference evidence="1" key="1">
    <citation type="submission" date="2020-11" db="EMBL/GenBank/DDBJ databases">
        <title>Azospira restricta DSM 18626 genome sequence.</title>
        <authorList>
            <person name="Moe W.M."/>
        </authorList>
    </citation>
    <scope>NUCLEOTIDE SEQUENCE</scope>
    <source>
        <strain evidence="1">DSM 18626</strain>
    </source>
</reference>
<accession>A0A974SSI5</accession>
<evidence type="ECO:0000313" key="2">
    <source>
        <dbReference type="Proteomes" id="UP000663444"/>
    </source>
</evidence>
<proteinExistence type="predicted"/>